<dbReference type="InterPro" id="IPR036396">
    <property type="entry name" value="Cyt_P450_sf"/>
</dbReference>
<dbReference type="Gene3D" id="1.10.630.10">
    <property type="entry name" value="Cytochrome P450"/>
    <property type="match status" value="1"/>
</dbReference>
<comment type="cofactor">
    <cofactor evidence="1 7">
        <name>heme</name>
        <dbReference type="ChEBI" id="CHEBI:30413"/>
    </cofactor>
</comment>
<dbReference type="STRING" id="1287681.M7SWR0"/>
<keyword evidence="3 7" id="KW-0349">Heme</keyword>
<name>M7SWR0_EUTLA</name>
<dbReference type="InterPro" id="IPR017972">
    <property type="entry name" value="Cyt_P450_CS"/>
</dbReference>
<evidence type="ECO:0000256" key="6">
    <source>
        <dbReference type="ARBA" id="ARBA00023004"/>
    </source>
</evidence>
<evidence type="ECO:0000256" key="8">
    <source>
        <dbReference type="RuleBase" id="RU000461"/>
    </source>
</evidence>
<evidence type="ECO:0000256" key="5">
    <source>
        <dbReference type="ARBA" id="ARBA00023002"/>
    </source>
</evidence>
<gene>
    <name evidence="9" type="ORF">UCREL1_4249</name>
</gene>
<evidence type="ECO:0000256" key="4">
    <source>
        <dbReference type="ARBA" id="ARBA00022723"/>
    </source>
</evidence>
<accession>M7SWR0</accession>
<dbReference type="KEGG" id="ela:UCREL1_4249"/>
<dbReference type="PRINTS" id="PR00463">
    <property type="entry name" value="EP450I"/>
</dbReference>
<evidence type="ECO:0000256" key="3">
    <source>
        <dbReference type="ARBA" id="ARBA00022617"/>
    </source>
</evidence>
<dbReference type="EMBL" id="KB706190">
    <property type="protein sequence ID" value="EMR68717.1"/>
    <property type="molecule type" value="Genomic_DNA"/>
</dbReference>
<keyword evidence="6 7" id="KW-0408">Iron</keyword>
<dbReference type="GO" id="GO:0020037">
    <property type="term" value="F:heme binding"/>
    <property type="evidence" value="ECO:0007669"/>
    <property type="project" value="InterPro"/>
</dbReference>
<dbReference type="HOGENOM" id="CLU_001570_14_2_1"/>
<dbReference type="GO" id="GO:0004497">
    <property type="term" value="F:monooxygenase activity"/>
    <property type="evidence" value="ECO:0007669"/>
    <property type="project" value="UniProtKB-KW"/>
</dbReference>
<reference evidence="10" key="1">
    <citation type="journal article" date="2013" name="Genome Announc.">
        <title>Draft genome sequence of the grapevine dieback fungus Eutypa lata UCR-EL1.</title>
        <authorList>
            <person name="Blanco-Ulate B."/>
            <person name="Rolshausen P.E."/>
            <person name="Cantu D."/>
        </authorList>
    </citation>
    <scope>NUCLEOTIDE SEQUENCE [LARGE SCALE GENOMIC DNA]</scope>
    <source>
        <strain evidence="10">UCR-EL1</strain>
    </source>
</reference>
<keyword evidence="10" id="KW-1185">Reference proteome</keyword>
<dbReference type="eggNOG" id="KOG0157">
    <property type="taxonomic scope" value="Eukaryota"/>
</dbReference>
<evidence type="ECO:0000256" key="1">
    <source>
        <dbReference type="ARBA" id="ARBA00001971"/>
    </source>
</evidence>
<protein>
    <submittedName>
        <fullName evidence="9">Putative benzoate 4-monooxygenase cytochrome protein</fullName>
    </submittedName>
</protein>
<evidence type="ECO:0000256" key="2">
    <source>
        <dbReference type="ARBA" id="ARBA00010617"/>
    </source>
</evidence>
<dbReference type="GO" id="GO:0005506">
    <property type="term" value="F:iron ion binding"/>
    <property type="evidence" value="ECO:0007669"/>
    <property type="project" value="InterPro"/>
</dbReference>
<keyword evidence="5 8" id="KW-0560">Oxidoreductase</keyword>
<dbReference type="SUPFAM" id="SSF48264">
    <property type="entry name" value="Cytochrome P450"/>
    <property type="match status" value="1"/>
</dbReference>
<proteinExistence type="inferred from homology"/>
<dbReference type="Proteomes" id="UP000012174">
    <property type="component" value="Unassembled WGS sequence"/>
</dbReference>
<dbReference type="PROSITE" id="PS00086">
    <property type="entry name" value="CYTOCHROME_P450"/>
    <property type="match status" value="1"/>
</dbReference>
<dbReference type="PANTHER" id="PTHR24305">
    <property type="entry name" value="CYTOCHROME P450"/>
    <property type="match status" value="1"/>
</dbReference>
<dbReference type="PANTHER" id="PTHR24305:SF96">
    <property type="entry name" value="CYTOCHROME P450 MONOOXYGENASE STCB-RELATED"/>
    <property type="match status" value="1"/>
</dbReference>
<keyword evidence="8 9" id="KW-0503">Monooxygenase</keyword>
<dbReference type="InterPro" id="IPR002401">
    <property type="entry name" value="Cyt_P450_E_grp-I"/>
</dbReference>
<dbReference type="InterPro" id="IPR050121">
    <property type="entry name" value="Cytochrome_P450_monoxygenase"/>
</dbReference>
<dbReference type="PRINTS" id="PR00385">
    <property type="entry name" value="P450"/>
</dbReference>
<comment type="similarity">
    <text evidence="2 8">Belongs to the cytochrome P450 family.</text>
</comment>
<evidence type="ECO:0000256" key="7">
    <source>
        <dbReference type="PIRSR" id="PIRSR602401-1"/>
    </source>
</evidence>
<evidence type="ECO:0000313" key="10">
    <source>
        <dbReference type="Proteomes" id="UP000012174"/>
    </source>
</evidence>
<sequence length="298" mass="33561">MLRTGEKNQYMRDVESVGALGAIMAVFPWLRTLSIPDMLLPRVLSESKKLPGQLRDHADKMLTKYGERLEKDSGAPPTFFTKIIKAEDDDVLSRLELLDNAQLYIVAGSDTTSNTLTYLVWQICRHPQMRKKLVAEVKALPDDFTMQQLKDLPYLNRVISETLRLHTPAPANLPRVVPAGGATIGDYVLPSGTTVATQAYSMHRNPNVFEDPDRYDPERWATPTKAMKDAFMPFGGGSRTCIGMHLAYHELRLATTLFWRTFPNSTVSTKEGMSDKDMDPDLFFLMSPKSHRCLIHAS</sequence>
<organism evidence="9 10">
    <name type="scientific">Eutypa lata (strain UCR-EL1)</name>
    <name type="common">Grapevine dieback disease fungus</name>
    <name type="synonym">Eutypa armeniacae</name>
    <dbReference type="NCBI Taxonomy" id="1287681"/>
    <lineage>
        <taxon>Eukaryota</taxon>
        <taxon>Fungi</taxon>
        <taxon>Dikarya</taxon>
        <taxon>Ascomycota</taxon>
        <taxon>Pezizomycotina</taxon>
        <taxon>Sordariomycetes</taxon>
        <taxon>Xylariomycetidae</taxon>
        <taxon>Xylariales</taxon>
        <taxon>Diatrypaceae</taxon>
        <taxon>Eutypa</taxon>
    </lineage>
</organism>
<dbReference type="GO" id="GO:0016705">
    <property type="term" value="F:oxidoreductase activity, acting on paired donors, with incorporation or reduction of molecular oxygen"/>
    <property type="evidence" value="ECO:0007669"/>
    <property type="project" value="InterPro"/>
</dbReference>
<dbReference type="Pfam" id="PF00067">
    <property type="entry name" value="p450"/>
    <property type="match status" value="1"/>
</dbReference>
<dbReference type="AlphaFoldDB" id="M7SWR0"/>
<dbReference type="InterPro" id="IPR001128">
    <property type="entry name" value="Cyt_P450"/>
</dbReference>
<evidence type="ECO:0000313" key="9">
    <source>
        <dbReference type="EMBL" id="EMR68717.1"/>
    </source>
</evidence>
<dbReference type="OrthoDB" id="1470350at2759"/>
<feature type="binding site" description="axial binding residue" evidence="7">
    <location>
        <position position="241"/>
    </location>
    <ligand>
        <name>heme</name>
        <dbReference type="ChEBI" id="CHEBI:30413"/>
    </ligand>
    <ligandPart>
        <name>Fe</name>
        <dbReference type="ChEBI" id="CHEBI:18248"/>
    </ligandPart>
</feature>
<keyword evidence="4 7" id="KW-0479">Metal-binding</keyword>